<keyword evidence="17" id="KW-1185">Reference proteome</keyword>
<evidence type="ECO:0000256" key="12">
    <source>
        <dbReference type="ARBA" id="ARBA00031088"/>
    </source>
</evidence>
<dbReference type="GO" id="GO:0003723">
    <property type="term" value="F:RNA binding"/>
    <property type="evidence" value="ECO:0007669"/>
    <property type="project" value="UniProtKB-UniRule"/>
</dbReference>
<dbReference type="InterPro" id="IPR004573">
    <property type="entry name" value="rRNA_ssu_MeTfrase_B"/>
</dbReference>
<feature type="active site" description="Nucleophile" evidence="14">
    <location>
        <position position="386"/>
    </location>
</feature>
<feature type="binding site" evidence="14">
    <location>
        <position position="288"/>
    </location>
    <ligand>
        <name>S-adenosyl-L-methionine</name>
        <dbReference type="ChEBI" id="CHEBI:59789"/>
    </ligand>
</feature>
<evidence type="ECO:0000256" key="13">
    <source>
        <dbReference type="ARBA" id="ARBA00047283"/>
    </source>
</evidence>
<evidence type="ECO:0000256" key="11">
    <source>
        <dbReference type="ARBA" id="ARBA00030399"/>
    </source>
</evidence>
<evidence type="ECO:0000313" key="16">
    <source>
        <dbReference type="EMBL" id="SFM65417.1"/>
    </source>
</evidence>
<name>A0A1I4SLX5_9BACT</name>
<evidence type="ECO:0000313" key="17">
    <source>
        <dbReference type="Proteomes" id="UP000199611"/>
    </source>
</evidence>
<feature type="domain" description="SAM-dependent MTase RsmB/NOP-type" evidence="15">
    <location>
        <begin position="173"/>
        <end position="455"/>
    </location>
</feature>
<dbReference type="Pfam" id="PF22458">
    <property type="entry name" value="RsmF-B_ferredox"/>
    <property type="match status" value="1"/>
</dbReference>
<dbReference type="PROSITE" id="PS51686">
    <property type="entry name" value="SAM_MT_RSMB_NOP"/>
    <property type="match status" value="1"/>
</dbReference>
<comment type="function">
    <text evidence="1">Specifically methylates the cytosine at position 967 (m5C967) of 16S rRNA.</text>
</comment>
<dbReference type="GO" id="GO:0008649">
    <property type="term" value="F:rRNA methyltransferase activity"/>
    <property type="evidence" value="ECO:0007669"/>
    <property type="project" value="InterPro"/>
</dbReference>
<evidence type="ECO:0000256" key="9">
    <source>
        <dbReference type="ARBA" id="ARBA00022691"/>
    </source>
</evidence>
<proteinExistence type="inferred from homology"/>
<dbReference type="Pfam" id="PF01029">
    <property type="entry name" value="NusB"/>
    <property type="match status" value="1"/>
</dbReference>
<keyword evidence="8 14" id="KW-0808">Transferase</keyword>
<dbReference type="NCBIfam" id="TIGR00563">
    <property type="entry name" value="rsmB"/>
    <property type="match status" value="1"/>
</dbReference>
<evidence type="ECO:0000256" key="1">
    <source>
        <dbReference type="ARBA" id="ARBA00002724"/>
    </source>
</evidence>
<dbReference type="Gene3D" id="3.40.50.150">
    <property type="entry name" value="Vaccinia Virus protein VP39"/>
    <property type="match status" value="1"/>
</dbReference>
<dbReference type="EMBL" id="FOUU01000002">
    <property type="protein sequence ID" value="SFM65417.1"/>
    <property type="molecule type" value="Genomic_DNA"/>
</dbReference>
<dbReference type="PROSITE" id="PS01153">
    <property type="entry name" value="NOL1_NOP2_SUN"/>
    <property type="match status" value="1"/>
</dbReference>
<accession>A0A1I4SLX5</accession>
<dbReference type="Proteomes" id="UP000199611">
    <property type="component" value="Unassembled WGS sequence"/>
</dbReference>
<dbReference type="STRING" id="39841.SAMN05660836_01037"/>
<comment type="caution">
    <text evidence="14">Lacks conserved residue(s) required for the propagation of feature annotation.</text>
</comment>
<dbReference type="InterPro" id="IPR006027">
    <property type="entry name" value="NusB_RsmB_TIM44"/>
</dbReference>
<dbReference type="SUPFAM" id="SSF48013">
    <property type="entry name" value="NusB-like"/>
    <property type="match status" value="1"/>
</dbReference>
<evidence type="ECO:0000256" key="5">
    <source>
        <dbReference type="ARBA" id="ARBA00022490"/>
    </source>
</evidence>
<comment type="subcellular location">
    <subcellularLocation>
        <location evidence="2">Cytoplasm</location>
    </subcellularLocation>
</comment>
<dbReference type="NCBIfam" id="NF011494">
    <property type="entry name" value="PRK14902.1"/>
    <property type="match status" value="1"/>
</dbReference>
<gene>
    <name evidence="16" type="ORF">SAMN05660836_01037</name>
</gene>
<organism evidence="16 17">
    <name type="scientific">Thermodesulforhabdus norvegica</name>
    <dbReference type="NCBI Taxonomy" id="39841"/>
    <lineage>
        <taxon>Bacteria</taxon>
        <taxon>Pseudomonadati</taxon>
        <taxon>Thermodesulfobacteriota</taxon>
        <taxon>Syntrophobacteria</taxon>
        <taxon>Syntrophobacterales</taxon>
        <taxon>Thermodesulforhabdaceae</taxon>
        <taxon>Thermodesulforhabdus</taxon>
    </lineage>
</organism>
<keyword evidence="6" id="KW-0698">rRNA processing</keyword>
<dbReference type="SUPFAM" id="SSF53335">
    <property type="entry name" value="S-adenosyl-L-methionine-dependent methyltransferases"/>
    <property type="match status" value="1"/>
</dbReference>
<evidence type="ECO:0000256" key="8">
    <source>
        <dbReference type="ARBA" id="ARBA00022679"/>
    </source>
</evidence>
<evidence type="ECO:0000256" key="6">
    <source>
        <dbReference type="ARBA" id="ARBA00022552"/>
    </source>
</evidence>
<dbReference type="InterPro" id="IPR035926">
    <property type="entry name" value="NusB-like_sf"/>
</dbReference>
<keyword evidence="7 14" id="KW-0489">Methyltransferase</keyword>
<dbReference type="InterPro" id="IPR018314">
    <property type="entry name" value="RsmB/NOL1/NOP2-like_CS"/>
</dbReference>
<dbReference type="PANTHER" id="PTHR22807">
    <property type="entry name" value="NOP2 YEAST -RELATED NOL1/NOP2/FMU SUN DOMAIN-CONTAINING"/>
    <property type="match status" value="1"/>
</dbReference>
<evidence type="ECO:0000256" key="10">
    <source>
        <dbReference type="ARBA" id="ARBA00022884"/>
    </source>
</evidence>
<dbReference type="EC" id="2.1.1.176" evidence="4"/>
<dbReference type="GO" id="GO:0005737">
    <property type="term" value="C:cytoplasm"/>
    <property type="evidence" value="ECO:0007669"/>
    <property type="project" value="UniProtKB-SubCell"/>
</dbReference>
<dbReference type="PRINTS" id="PR02008">
    <property type="entry name" value="RCMTFAMILY"/>
</dbReference>
<dbReference type="InterPro" id="IPR023267">
    <property type="entry name" value="RCMT"/>
</dbReference>
<dbReference type="PANTHER" id="PTHR22807:SF53">
    <property type="entry name" value="RIBOSOMAL RNA SMALL SUBUNIT METHYLTRANSFERASE B-RELATED"/>
    <property type="match status" value="1"/>
</dbReference>
<evidence type="ECO:0000259" key="15">
    <source>
        <dbReference type="PROSITE" id="PS51686"/>
    </source>
</evidence>
<keyword evidence="9 14" id="KW-0949">S-adenosyl-L-methionine</keyword>
<evidence type="ECO:0000256" key="2">
    <source>
        <dbReference type="ARBA" id="ARBA00004496"/>
    </source>
</evidence>
<reference evidence="17" key="1">
    <citation type="submission" date="2016-10" db="EMBL/GenBank/DDBJ databases">
        <authorList>
            <person name="Varghese N."/>
            <person name="Submissions S."/>
        </authorList>
    </citation>
    <scope>NUCLEOTIDE SEQUENCE [LARGE SCALE GENOMIC DNA]</scope>
    <source>
        <strain evidence="17">DSM 9990</strain>
    </source>
</reference>
<dbReference type="CDD" id="cd02440">
    <property type="entry name" value="AdoMet_MTases"/>
    <property type="match status" value="1"/>
</dbReference>
<feature type="binding site" evidence="14">
    <location>
        <position position="315"/>
    </location>
    <ligand>
        <name>S-adenosyl-L-methionine</name>
        <dbReference type="ChEBI" id="CHEBI:59789"/>
    </ligand>
</feature>
<evidence type="ECO:0000256" key="4">
    <source>
        <dbReference type="ARBA" id="ARBA00012140"/>
    </source>
</evidence>
<comment type="catalytic activity">
    <reaction evidence="13">
        <text>cytidine(967) in 16S rRNA + S-adenosyl-L-methionine = 5-methylcytidine(967) in 16S rRNA + S-adenosyl-L-homocysteine + H(+)</text>
        <dbReference type="Rhea" id="RHEA:42748"/>
        <dbReference type="Rhea" id="RHEA-COMP:10219"/>
        <dbReference type="Rhea" id="RHEA-COMP:10220"/>
        <dbReference type="ChEBI" id="CHEBI:15378"/>
        <dbReference type="ChEBI" id="CHEBI:57856"/>
        <dbReference type="ChEBI" id="CHEBI:59789"/>
        <dbReference type="ChEBI" id="CHEBI:74483"/>
        <dbReference type="ChEBI" id="CHEBI:82748"/>
        <dbReference type="EC" id="2.1.1.176"/>
    </reaction>
</comment>
<evidence type="ECO:0000256" key="3">
    <source>
        <dbReference type="ARBA" id="ARBA00007494"/>
    </source>
</evidence>
<dbReference type="InterPro" id="IPR029063">
    <property type="entry name" value="SAM-dependent_MTases_sf"/>
</dbReference>
<dbReference type="Pfam" id="PF01189">
    <property type="entry name" value="Methyltr_RsmB-F"/>
    <property type="match status" value="1"/>
</dbReference>
<dbReference type="AlphaFoldDB" id="A0A1I4SLX5"/>
<dbReference type="InterPro" id="IPR054728">
    <property type="entry name" value="RsmB-like_ferredoxin"/>
</dbReference>
<dbReference type="InterPro" id="IPR001678">
    <property type="entry name" value="MeTrfase_RsmB-F_NOP2_dom"/>
</dbReference>
<dbReference type="GO" id="GO:0006355">
    <property type="term" value="P:regulation of DNA-templated transcription"/>
    <property type="evidence" value="ECO:0007669"/>
    <property type="project" value="InterPro"/>
</dbReference>
<evidence type="ECO:0000256" key="14">
    <source>
        <dbReference type="PROSITE-ProRule" id="PRU01023"/>
    </source>
</evidence>
<protein>
    <recommendedName>
        <fullName evidence="4">16S rRNA (cytosine(967)-C(5))-methyltransferase</fullName>
        <ecNumber evidence="4">2.1.1.176</ecNumber>
    </recommendedName>
    <alternativeName>
        <fullName evidence="11">16S rRNA m5C967 methyltransferase</fullName>
    </alternativeName>
    <alternativeName>
        <fullName evidence="12">rRNA (cytosine-C(5)-)-methyltransferase RsmB</fullName>
    </alternativeName>
</protein>
<dbReference type="Gene3D" id="1.10.940.10">
    <property type="entry name" value="NusB-like"/>
    <property type="match status" value="1"/>
</dbReference>
<dbReference type="OrthoDB" id="9810297at2"/>
<evidence type="ECO:0000256" key="7">
    <source>
        <dbReference type="ARBA" id="ARBA00022603"/>
    </source>
</evidence>
<dbReference type="RefSeq" id="WP_093393982.1">
    <property type="nucleotide sequence ID" value="NZ_FOUU01000002.1"/>
</dbReference>
<feature type="binding site" evidence="14">
    <location>
        <position position="333"/>
    </location>
    <ligand>
        <name>S-adenosyl-L-methionine</name>
        <dbReference type="ChEBI" id="CHEBI:59789"/>
    </ligand>
</feature>
<comment type="similarity">
    <text evidence="3 14">Belongs to the class I-like SAM-binding methyltransferase superfamily. RsmB/NOP family.</text>
</comment>
<dbReference type="InterPro" id="IPR049560">
    <property type="entry name" value="MeTrfase_RsmB-F_NOP2_cat"/>
</dbReference>
<keyword evidence="10 14" id="KW-0694">RNA-binding</keyword>
<sequence length="459" mass="52922">MMTPRALAYHVLLHIEQKNVHPDKLLRALLKNHPYLSPADRALITELVYGTLRWQGRLDWHVQKLSRVSFEKIKPEVRVLLRLGLYQLFFLNRIPDHAAVNETVRIARATQPRYIVSFVNGILREAARRGPDEWEWPDPEREPGKFIAVTTSHPLWFVEKLAKKFPYDEIVEICEANNRVAPLVFRFHPEKVSLETLSDWFRERSCSVEEGRYLRNALRVKGLREDLSQMEPFVKGWIQVQDEASQLVGYMVYPLAGERVLDLCCGHGVKTTQLAFLMEGKGEIVAVDSAAWKLESLEENARRLGVSIITPLVSDVRSLSADEIGLFDRVLLDAPCTGWGTVRRNPDIKWKTHPRDPWRISRLQWDLLSHASLFVQPGGTLTYATCSIFDEENLEVAVKFEKSFGWSRKIWGGNKGIRPGDLLPEVDEIVRDGYIQTFPHRHDVDGFFVITWERPKGKR</sequence>
<keyword evidence="5" id="KW-0963">Cytoplasm</keyword>